<dbReference type="FunFam" id="3.30.70.270:FF:000003">
    <property type="entry name" value="Transposon Ty3-G Gag-Pol polyprotein"/>
    <property type="match status" value="1"/>
</dbReference>
<gene>
    <name evidence="2" type="ORF">HNY73_005030</name>
</gene>
<dbReference type="PANTHER" id="PTHR33064:SF29">
    <property type="entry name" value="PEPTIDASE A2 DOMAIN-CONTAINING PROTEIN-RELATED"/>
    <property type="match status" value="1"/>
</dbReference>
<evidence type="ECO:0000313" key="2">
    <source>
        <dbReference type="EMBL" id="KAF8789934.1"/>
    </source>
</evidence>
<reference evidence="2" key="1">
    <citation type="journal article" date="2020" name="bioRxiv">
        <title>Chromosome-level reference genome of the European wasp spider Argiope bruennichi: a resource for studies on range expansion and evolutionary adaptation.</title>
        <authorList>
            <person name="Sheffer M.M."/>
            <person name="Hoppe A."/>
            <person name="Krehenwinkel H."/>
            <person name="Uhl G."/>
            <person name="Kuss A.W."/>
            <person name="Jensen L."/>
            <person name="Jensen C."/>
            <person name="Gillespie R.G."/>
            <person name="Hoff K.J."/>
            <person name="Prost S."/>
        </authorList>
    </citation>
    <scope>NUCLEOTIDE SEQUENCE</scope>
</reference>
<dbReference type="GO" id="GO:0071897">
    <property type="term" value="P:DNA biosynthetic process"/>
    <property type="evidence" value="ECO:0007669"/>
    <property type="project" value="UniProtKB-ARBA"/>
</dbReference>
<dbReference type="Pfam" id="PF00078">
    <property type="entry name" value="RVT_1"/>
    <property type="match status" value="1"/>
</dbReference>
<accession>A0A8T0FF72</accession>
<feature type="domain" description="Reverse transcriptase" evidence="1">
    <location>
        <begin position="1"/>
        <end position="103"/>
    </location>
</feature>
<reference evidence="2" key="2">
    <citation type="submission" date="2020-06" db="EMBL/GenBank/DDBJ databases">
        <authorList>
            <person name="Sheffer M."/>
        </authorList>
    </citation>
    <scope>NUCLEOTIDE SEQUENCE</scope>
</reference>
<protein>
    <submittedName>
        <fullName evidence="2">Transposon Ty3-I Gag-Pol polyprotein like</fullName>
    </submittedName>
</protein>
<keyword evidence="3" id="KW-1185">Reference proteome</keyword>
<dbReference type="EMBL" id="JABXBU010000011">
    <property type="protein sequence ID" value="KAF8789934.1"/>
    <property type="molecule type" value="Genomic_DNA"/>
</dbReference>
<evidence type="ECO:0000313" key="3">
    <source>
        <dbReference type="Proteomes" id="UP000807504"/>
    </source>
</evidence>
<dbReference type="InterPro" id="IPR051320">
    <property type="entry name" value="Viral_Replic_Matur_Polypro"/>
</dbReference>
<dbReference type="PANTHER" id="PTHR33064">
    <property type="entry name" value="POL PROTEIN"/>
    <property type="match status" value="1"/>
</dbReference>
<dbReference type="InterPro" id="IPR043502">
    <property type="entry name" value="DNA/RNA_pol_sf"/>
</dbReference>
<dbReference type="Gene3D" id="3.30.70.270">
    <property type="match status" value="2"/>
</dbReference>
<proteinExistence type="predicted"/>
<dbReference type="CDD" id="cd01647">
    <property type="entry name" value="RT_LTR"/>
    <property type="match status" value="1"/>
</dbReference>
<evidence type="ECO:0000259" key="1">
    <source>
        <dbReference type="PROSITE" id="PS50878"/>
    </source>
</evidence>
<dbReference type="InterPro" id="IPR043128">
    <property type="entry name" value="Rev_trsase/Diguanyl_cyclase"/>
</dbReference>
<dbReference type="Proteomes" id="UP000807504">
    <property type="component" value="Unassembled WGS sequence"/>
</dbReference>
<dbReference type="PROSITE" id="PS50878">
    <property type="entry name" value="RT_POL"/>
    <property type="match status" value="1"/>
</dbReference>
<sequence>MSKNAQRLSAFVTNFGTYIPLCMPFGLKNAPYEFSRMVAQLLEACEDFAVPYLDDIAVFSASFQDHIKHLETVLRRVQQSGSTIKPTKCRFAESRIQYLGHVVGQACRKSSELKIEAFGNFPTSRTKTEIRAFLGLLGYYSHYIPMFSSVAAPLTDTLKGKCRKGSVKWTEDCEKAFYSASSPKKTSPAFSRLQSAIYFADRCLRPRNGSRSISNNWGQSRTSYRLP</sequence>
<organism evidence="2 3">
    <name type="scientific">Argiope bruennichi</name>
    <name type="common">Wasp spider</name>
    <name type="synonym">Aranea bruennichi</name>
    <dbReference type="NCBI Taxonomy" id="94029"/>
    <lineage>
        <taxon>Eukaryota</taxon>
        <taxon>Metazoa</taxon>
        <taxon>Ecdysozoa</taxon>
        <taxon>Arthropoda</taxon>
        <taxon>Chelicerata</taxon>
        <taxon>Arachnida</taxon>
        <taxon>Araneae</taxon>
        <taxon>Araneomorphae</taxon>
        <taxon>Entelegynae</taxon>
        <taxon>Araneoidea</taxon>
        <taxon>Araneidae</taxon>
        <taxon>Argiope</taxon>
    </lineage>
</organism>
<dbReference type="SUPFAM" id="SSF56672">
    <property type="entry name" value="DNA/RNA polymerases"/>
    <property type="match status" value="1"/>
</dbReference>
<name>A0A8T0FF72_ARGBR</name>
<comment type="caution">
    <text evidence="2">The sequence shown here is derived from an EMBL/GenBank/DDBJ whole genome shotgun (WGS) entry which is preliminary data.</text>
</comment>
<dbReference type="InterPro" id="IPR000477">
    <property type="entry name" value="RT_dom"/>
</dbReference>
<dbReference type="AlphaFoldDB" id="A0A8T0FF72"/>